<protein>
    <submittedName>
        <fullName evidence="2">Uncharacterized protein</fullName>
    </submittedName>
</protein>
<dbReference type="Proteomes" id="UP000248714">
    <property type="component" value="Unassembled WGS sequence"/>
</dbReference>
<organism evidence="2 3">
    <name type="scientific">Lentzea atacamensis</name>
    <dbReference type="NCBI Taxonomy" id="531938"/>
    <lineage>
        <taxon>Bacteria</taxon>
        <taxon>Bacillati</taxon>
        <taxon>Actinomycetota</taxon>
        <taxon>Actinomycetes</taxon>
        <taxon>Pseudonocardiales</taxon>
        <taxon>Pseudonocardiaceae</taxon>
        <taxon>Lentzea</taxon>
    </lineage>
</organism>
<reference evidence="2 3" key="1">
    <citation type="submission" date="2018-06" db="EMBL/GenBank/DDBJ databases">
        <title>Genomic Encyclopedia of Type Strains, Phase IV (KMG-IV): sequencing the most valuable type-strain genomes for metagenomic binning, comparative biology and taxonomic classification.</title>
        <authorList>
            <person name="Goeker M."/>
        </authorList>
    </citation>
    <scope>NUCLEOTIDE SEQUENCE [LARGE SCALE GENOMIC DNA]</scope>
    <source>
        <strain evidence="2 3">DSM 45479</strain>
    </source>
</reference>
<name>A0ABX9EGJ9_9PSEU</name>
<feature type="chain" id="PRO_5047192373" evidence="1">
    <location>
        <begin position="24"/>
        <end position="286"/>
    </location>
</feature>
<evidence type="ECO:0000313" key="2">
    <source>
        <dbReference type="EMBL" id="RAS69151.1"/>
    </source>
</evidence>
<comment type="caution">
    <text evidence="2">The sequence shown here is derived from an EMBL/GenBank/DDBJ whole genome shotgun (WGS) entry which is preliminary data.</text>
</comment>
<dbReference type="RefSeq" id="WP_233442091.1">
    <property type="nucleotide sequence ID" value="NZ_QLTT01000002.1"/>
</dbReference>
<proteinExistence type="predicted"/>
<keyword evidence="1" id="KW-0732">Signal</keyword>
<accession>A0ABX9EGJ9</accession>
<sequence length="286" mass="29686">MRAALTVALLASLLTASVSTASAADVPQPIPVPIDSHLNNDGIDTAADRTGNFDGSGYAFPAEALPSGQVTADGVPYLFPGSTQSKNNNAVSPGQRIDLPSGRYLTAHFLVASSYGAAGGTATVHYADGSTSTAALTGPDRYSGSGPISAPYRYSPGGTDQHPESIGTGQVWTDPSKDAVGLTLPVTNPAAEGKSSLHVFALSLQPAGKGEVLAVRSARSTNKPPRLGGQTIEATVVNLGDQWMSNIYTTPEYATYPNTVVKKWEASRGLDPCSYGWNRATRTRCT</sequence>
<evidence type="ECO:0000256" key="1">
    <source>
        <dbReference type="SAM" id="SignalP"/>
    </source>
</evidence>
<dbReference type="EMBL" id="QLTT01000002">
    <property type="protein sequence ID" value="RAS69151.1"/>
    <property type="molecule type" value="Genomic_DNA"/>
</dbReference>
<keyword evidence="3" id="KW-1185">Reference proteome</keyword>
<gene>
    <name evidence="2" type="ORF">C8D87_1021229</name>
</gene>
<evidence type="ECO:0000313" key="3">
    <source>
        <dbReference type="Proteomes" id="UP000248714"/>
    </source>
</evidence>
<feature type="signal peptide" evidence="1">
    <location>
        <begin position="1"/>
        <end position="23"/>
    </location>
</feature>